<keyword evidence="2" id="KW-1133">Transmembrane helix</keyword>
<dbReference type="RefSeq" id="WP_188789146.1">
    <property type="nucleotide sequence ID" value="NZ_BMJV01000001.1"/>
</dbReference>
<dbReference type="EMBL" id="BMJV01000001">
    <property type="protein sequence ID" value="GGG65903.1"/>
    <property type="molecule type" value="Genomic_DNA"/>
</dbReference>
<feature type="transmembrane region" description="Helical" evidence="2">
    <location>
        <begin position="20"/>
        <end position="42"/>
    </location>
</feature>
<organism evidence="3 4">
    <name type="scientific">Salipiger pallidus</name>
    <dbReference type="NCBI Taxonomy" id="1775170"/>
    <lineage>
        <taxon>Bacteria</taxon>
        <taxon>Pseudomonadati</taxon>
        <taxon>Pseudomonadota</taxon>
        <taxon>Alphaproteobacteria</taxon>
        <taxon>Rhodobacterales</taxon>
        <taxon>Roseobacteraceae</taxon>
        <taxon>Salipiger</taxon>
    </lineage>
</organism>
<evidence type="ECO:0000313" key="3">
    <source>
        <dbReference type="EMBL" id="GGG65903.1"/>
    </source>
</evidence>
<dbReference type="Proteomes" id="UP000617145">
    <property type="component" value="Unassembled WGS sequence"/>
</dbReference>
<name>A0A8J2ZHT1_9RHOB</name>
<accession>A0A8J2ZHT1</accession>
<gene>
    <name evidence="3" type="ORF">GCM10011415_10870</name>
</gene>
<feature type="region of interest" description="Disordered" evidence="1">
    <location>
        <begin position="45"/>
        <end position="83"/>
    </location>
</feature>
<comment type="caution">
    <text evidence="3">The sequence shown here is derived from an EMBL/GenBank/DDBJ whole genome shotgun (WGS) entry which is preliminary data.</text>
</comment>
<evidence type="ECO:0000256" key="2">
    <source>
        <dbReference type="SAM" id="Phobius"/>
    </source>
</evidence>
<sequence>MSAPDTNVKRQEKQHKAPLLGMWVGLGFVALLFVGWLFYVAADGSEEEQTPETGSTVEQTEEVSPTTSDSDNAQTTTAPAAEE</sequence>
<evidence type="ECO:0000256" key="1">
    <source>
        <dbReference type="SAM" id="MobiDB-lite"/>
    </source>
</evidence>
<protein>
    <submittedName>
        <fullName evidence="3">Uncharacterized protein</fullName>
    </submittedName>
</protein>
<proteinExistence type="predicted"/>
<dbReference type="AlphaFoldDB" id="A0A8J2ZHT1"/>
<reference evidence="3" key="2">
    <citation type="submission" date="2020-09" db="EMBL/GenBank/DDBJ databases">
        <authorList>
            <person name="Sun Q."/>
            <person name="Zhou Y."/>
        </authorList>
    </citation>
    <scope>NUCLEOTIDE SEQUENCE</scope>
    <source>
        <strain evidence="3">CGMCC 1.15762</strain>
    </source>
</reference>
<keyword evidence="2" id="KW-0812">Transmembrane</keyword>
<keyword evidence="2" id="KW-0472">Membrane</keyword>
<keyword evidence="4" id="KW-1185">Reference proteome</keyword>
<evidence type="ECO:0000313" key="4">
    <source>
        <dbReference type="Proteomes" id="UP000617145"/>
    </source>
</evidence>
<reference evidence="3" key="1">
    <citation type="journal article" date="2014" name="Int. J. Syst. Evol. Microbiol.">
        <title>Complete genome sequence of Corynebacterium casei LMG S-19264T (=DSM 44701T), isolated from a smear-ripened cheese.</title>
        <authorList>
            <consortium name="US DOE Joint Genome Institute (JGI-PGF)"/>
            <person name="Walter F."/>
            <person name="Albersmeier A."/>
            <person name="Kalinowski J."/>
            <person name="Ruckert C."/>
        </authorList>
    </citation>
    <scope>NUCLEOTIDE SEQUENCE</scope>
    <source>
        <strain evidence="3">CGMCC 1.15762</strain>
    </source>
</reference>
<feature type="compositionally biased region" description="Polar residues" evidence="1">
    <location>
        <begin position="51"/>
        <end position="83"/>
    </location>
</feature>